<dbReference type="SMART" id="SM00415">
    <property type="entry name" value="HSF"/>
    <property type="match status" value="1"/>
</dbReference>
<evidence type="ECO:0000256" key="1">
    <source>
        <dbReference type="ARBA" id="ARBA00004123"/>
    </source>
</evidence>
<accession>A0A7R9FNH8</accession>
<feature type="compositionally biased region" description="Polar residues" evidence="8">
    <location>
        <begin position="661"/>
        <end position="670"/>
    </location>
</feature>
<dbReference type="GO" id="GO:0043565">
    <property type="term" value="F:sequence-specific DNA binding"/>
    <property type="evidence" value="ECO:0007669"/>
    <property type="project" value="InterPro"/>
</dbReference>
<dbReference type="EMBL" id="OE001026">
    <property type="protein sequence ID" value="CAD7455772.1"/>
    <property type="molecule type" value="Genomic_DNA"/>
</dbReference>
<sequence length="754" mass="84966">MHSTEEIGTNVPAFLAKLWKIVDDPETNELICWSPSGSSFVIRNQANFSRQLLPLYYKHNNMASFIRQLNMYGFHKVVSIEGGGLKVDKDEMEFAHQFFLMGRPYLLENIKRKIPTSKGAGGGGDLDGARPNLVTKVLTDVKRMKDRQDTLNSQLLAIKRENQVLWREVALLRQKHHKQQQIVNKVTVTAHQQGSCHNAYLRWPQSKPSLILIQFLVTMVHTSRGQGLGLKRHYSLMLDNSPHRTSKLAKLEETLADNSTEPVSRLFIACFLNTRGLTSSDTRAQTETLSPAGPVIHELDPADLLDDSDSTIDDPNLMPQDNIHISLATSSLCEAVVNEDAHSPLSYCSSSEKGVKPGPRELLKLVRDIPQSTAANRTVLGPRKANRRTKKKPLRNTNKEKIAVAPVDKKPLFDGSNETHYEMFKSNETHYELFRSNETHYELFKSNETHYELFKSNETHYELFRNNETHYELSNKDKSCSSCIIKVLPPNKQEDADDSLGVQINIVPEESDSLDDATKEALSVFSNMVAEADQPETVPEEVPGPEESCQLPDLTVACAGTDQSNLDRDSLDSQVDCMQTDLDTLKELLKGENYSLDANTLLGVCPSSLGLRHQLELHQFTILSDCFHMQLKRLPPLFNEDSLTYDDIPPTENDGDELNKQNDNTDLPSNELMTYNPNFLDLTDMYGNQDLGEWILPHSPEELMSLEELNTPTTFPDSPGLSPKKNKKRIAPTPSVEQSTEQFSYNLQFCNIVL</sequence>
<evidence type="ECO:0000256" key="4">
    <source>
        <dbReference type="ARBA" id="ARBA00023125"/>
    </source>
</evidence>
<evidence type="ECO:0000256" key="8">
    <source>
        <dbReference type="SAM" id="MobiDB-lite"/>
    </source>
</evidence>
<comment type="similarity">
    <text evidence="2 7">Belongs to the HSF family.</text>
</comment>
<dbReference type="SUPFAM" id="SSF46785">
    <property type="entry name" value="Winged helix' DNA-binding domain"/>
    <property type="match status" value="1"/>
</dbReference>
<dbReference type="InterPro" id="IPR000232">
    <property type="entry name" value="HSF_DNA-bd"/>
</dbReference>
<dbReference type="InterPro" id="IPR036390">
    <property type="entry name" value="WH_DNA-bd_sf"/>
</dbReference>
<comment type="subcellular location">
    <subcellularLocation>
        <location evidence="1">Nucleus</location>
    </subcellularLocation>
</comment>
<feature type="domain" description="HSF-type DNA-binding" evidence="9">
    <location>
        <begin position="53"/>
        <end position="77"/>
    </location>
</feature>
<evidence type="ECO:0000256" key="6">
    <source>
        <dbReference type="ARBA" id="ARBA00023242"/>
    </source>
</evidence>
<dbReference type="PRINTS" id="PR00056">
    <property type="entry name" value="HSFDOMAIN"/>
</dbReference>
<dbReference type="InterPro" id="IPR036388">
    <property type="entry name" value="WH-like_DNA-bd_sf"/>
</dbReference>
<dbReference type="AlphaFoldDB" id="A0A7R9FNH8"/>
<dbReference type="GO" id="GO:0003700">
    <property type="term" value="F:DNA-binding transcription factor activity"/>
    <property type="evidence" value="ECO:0007669"/>
    <property type="project" value="InterPro"/>
</dbReference>
<evidence type="ECO:0000256" key="3">
    <source>
        <dbReference type="ARBA" id="ARBA00023015"/>
    </source>
</evidence>
<evidence type="ECO:0000313" key="10">
    <source>
        <dbReference type="EMBL" id="CAD7455772.1"/>
    </source>
</evidence>
<reference evidence="10" key="1">
    <citation type="submission" date="2020-11" db="EMBL/GenBank/DDBJ databases">
        <authorList>
            <person name="Tran Van P."/>
        </authorList>
    </citation>
    <scope>NUCLEOTIDE SEQUENCE</scope>
</reference>
<dbReference type="PROSITE" id="PS00434">
    <property type="entry name" value="HSF_DOMAIN"/>
    <property type="match status" value="1"/>
</dbReference>
<evidence type="ECO:0000259" key="9">
    <source>
        <dbReference type="PROSITE" id="PS00434"/>
    </source>
</evidence>
<evidence type="ECO:0000256" key="2">
    <source>
        <dbReference type="ARBA" id="ARBA00006403"/>
    </source>
</evidence>
<organism evidence="10">
    <name type="scientific">Timema tahoe</name>
    <dbReference type="NCBI Taxonomy" id="61484"/>
    <lineage>
        <taxon>Eukaryota</taxon>
        <taxon>Metazoa</taxon>
        <taxon>Ecdysozoa</taxon>
        <taxon>Arthropoda</taxon>
        <taxon>Hexapoda</taxon>
        <taxon>Insecta</taxon>
        <taxon>Pterygota</taxon>
        <taxon>Neoptera</taxon>
        <taxon>Polyneoptera</taxon>
        <taxon>Phasmatodea</taxon>
        <taxon>Timematodea</taxon>
        <taxon>Timematoidea</taxon>
        <taxon>Timematidae</taxon>
        <taxon>Timema</taxon>
    </lineage>
</organism>
<evidence type="ECO:0000256" key="5">
    <source>
        <dbReference type="ARBA" id="ARBA00023163"/>
    </source>
</evidence>
<gene>
    <name evidence="10" type="ORF">TTEB3V08_LOCUS3826</name>
</gene>
<name>A0A7R9FNH8_9NEOP</name>
<dbReference type="GO" id="GO:0005634">
    <property type="term" value="C:nucleus"/>
    <property type="evidence" value="ECO:0007669"/>
    <property type="project" value="UniProtKB-SubCell"/>
</dbReference>
<keyword evidence="4" id="KW-0238">DNA-binding</keyword>
<keyword evidence="6" id="KW-0539">Nucleus</keyword>
<dbReference type="PANTHER" id="PTHR10015:SF427">
    <property type="entry name" value="HEAT SHOCK FACTOR PROTEIN"/>
    <property type="match status" value="1"/>
</dbReference>
<keyword evidence="3" id="KW-0805">Transcription regulation</keyword>
<evidence type="ECO:0000256" key="7">
    <source>
        <dbReference type="RuleBase" id="RU004020"/>
    </source>
</evidence>
<dbReference type="PANTHER" id="PTHR10015">
    <property type="entry name" value="HEAT SHOCK TRANSCRIPTION FACTOR"/>
    <property type="match status" value="1"/>
</dbReference>
<keyword evidence="5" id="KW-0804">Transcription</keyword>
<feature type="region of interest" description="Disordered" evidence="8">
    <location>
        <begin position="644"/>
        <end position="670"/>
    </location>
</feature>
<protein>
    <recommendedName>
        <fullName evidence="9">HSF-type DNA-binding domain-containing protein</fullName>
    </recommendedName>
</protein>
<dbReference type="Pfam" id="PF00447">
    <property type="entry name" value="HSF_DNA-bind"/>
    <property type="match status" value="1"/>
</dbReference>
<dbReference type="Gene3D" id="1.10.10.10">
    <property type="entry name" value="Winged helix-like DNA-binding domain superfamily/Winged helix DNA-binding domain"/>
    <property type="match status" value="1"/>
</dbReference>
<proteinExistence type="inferred from homology"/>
<dbReference type="FunFam" id="1.10.10.10:FF:000027">
    <property type="entry name" value="Heat shock transcription factor 1"/>
    <property type="match status" value="1"/>
</dbReference>
<feature type="region of interest" description="Disordered" evidence="8">
    <location>
        <begin position="710"/>
        <end position="738"/>
    </location>
</feature>